<comment type="caution">
    <text evidence="4">The sequence shown here is derived from an EMBL/GenBank/DDBJ whole genome shotgun (WGS) entry which is preliminary data.</text>
</comment>
<reference evidence="4 5" key="1">
    <citation type="submission" date="2024-09" db="EMBL/GenBank/DDBJ databases">
        <authorList>
            <person name="Sun Q."/>
            <person name="Mori K."/>
        </authorList>
    </citation>
    <scope>NUCLEOTIDE SEQUENCE [LARGE SCALE GENOMIC DNA]</scope>
    <source>
        <strain evidence="4 5">CECT 8286</strain>
    </source>
</reference>
<name>A0ABV5EXU6_9FLAO</name>
<keyword evidence="3" id="KW-0472">Membrane</keyword>
<feature type="transmembrane region" description="Helical" evidence="3">
    <location>
        <begin position="56"/>
        <end position="76"/>
    </location>
</feature>
<feature type="coiled-coil region" evidence="1">
    <location>
        <begin position="579"/>
        <end position="616"/>
    </location>
</feature>
<feature type="compositionally biased region" description="Basic and acidic residues" evidence="2">
    <location>
        <begin position="950"/>
        <end position="962"/>
    </location>
</feature>
<proteinExistence type="predicted"/>
<dbReference type="Proteomes" id="UP001589605">
    <property type="component" value="Unassembled WGS sequence"/>
</dbReference>
<evidence type="ECO:0000313" key="4">
    <source>
        <dbReference type="EMBL" id="MFB9052012.1"/>
    </source>
</evidence>
<sequence length="1134" mass="131546">MDNFKIIVQKLERFIRRYYTNELIKGAILFFSIGLLYFLLTLLVEHFLWLSQTARAILFWLFILVEVLLFVKFILFPITKLFKLQKGINYEEASKLIGNHFPEVNDKLLNVLQLHNDSSKSELLLASINQKASELSPVPFKLAVNFNQNLKYLKYAILPVCLLLIFVALGKMNWFTDSYKRVVDYKTAYEPPAPFQFFVLNENLNGVENKDFKLHINTAGSVIPEQAEITFDNETYILKDLGSGEFEYVFNKPKTDLTFQLQANGVRSKPYKLSIVEVPTLLGFDMVLDYPSYTQKADEVLKGTGNATVPEGTKVTWKLKTKATDRVHLFAVDTIAFKKEENSFQGSKQLVSNFNYSLSTSNKNLTNYENLSFSIDVIKDQFPELKVEMIRDTVDLKTMYFKGQASDDYGLRKLNLVYFETDNESQKSTIPMSISNSNVDQFVTAFPNQLQLEEGVSYSLYFEVFDTDELHGYKRKKSEVFNYREKTKSETKNTLLKQQQSGIEDFNNSLEKYDENQKILDDISKTRKTKKSLNFNDRKQIKDVLKRQKEQEKMMKNFNKSFQDNLEEFDKENKDDPLKEDLQKRLKENEEQLKQDERLLKELEKLQDKISEEELSEKYKYLSKQNKRQKRSLEQLVELTKRFYVAKKTEKLQQDLEHLGEEQLKQADKPKDQNTSEKQDELNDKFDEFKKELEALQKENKELKKPMDVPRDEKSESEVDKLQKEASEELKDSESKDNDSPEKSEEKAKKKQKQSGQKMKEMSASIQQSMEMDGGEQMQEDADMLRQILDNLLIFSFDEEALMNQFKSIEINHNNYAQKLRKQHDLREYFEHVDDSLFSLSLRQPMLSEPINNEITEIYYYLDLSLEEFSENEIFQGVSSQQHVFSSANVLADLLSTILDNMEDQLNASPSSGQGSEGKKSGQSEGQLQDIIMSQEELNKQMKKQMPGEGNEKGEKGKKDGESGEGGKSGQGAEGESSEQGKEGKQGQGSKSGEGKRSNEDMSGELFGIYQRQQELRNQLEERLEKEGLTPEGYRLIKDMEAVEMQLLNDGFTEKTLEKMLNFEHQLLKLEEATFKQDQDDKRESKSNSSTFSNSTSDKLPQAKQYFNTTEILNRQVLPLQNSFKQKVQQYFKN</sequence>
<dbReference type="EMBL" id="JBHMEZ010000001">
    <property type="protein sequence ID" value="MFB9052012.1"/>
    <property type="molecule type" value="Genomic_DNA"/>
</dbReference>
<evidence type="ECO:0000256" key="1">
    <source>
        <dbReference type="SAM" id="Coils"/>
    </source>
</evidence>
<keyword evidence="1" id="KW-0175">Coiled coil</keyword>
<feature type="region of interest" description="Disordered" evidence="2">
    <location>
        <begin position="1074"/>
        <end position="1103"/>
    </location>
</feature>
<feature type="compositionally biased region" description="Basic and acidic residues" evidence="2">
    <location>
        <begin position="1074"/>
        <end position="1086"/>
    </location>
</feature>
<feature type="transmembrane region" description="Helical" evidence="3">
    <location>
        <begin position="155"/>
        <end position="175"/>
    </location>
</feature>
<feature type="region of interest" description="Disordered" evidence="2">
    <location>
        <begin position="698"/>
        <end position="770"/>
    </location>
</feature>
<feature type="region of interest" description="Disordered" evidence="2">
    <location>
        <begin position="905"/>
        <end position="926"/>
    </location>
</feature>
<protein>
    <submittedName>
        <fullName evidence="4">DUF4175 family protein</fullName>
    </submittedName>
</protein>
<evidence type="ECO:0000256" key="3">
    <source>
        <dbReference type="SAM" id="Phobius"/>
    </source>
</evidence>
<feature type="compositionally biased region" description="Gly residues" evidence="2">
    <location>
        <begin position="964"/>
        <end position="973"/>
    </location>
</feature>
<evidence type="ECO:0000313" key="5">
    <source>
        <dbReference type="Proteomes" id="UP001589605"/>
    </source>
</evidence>
<accession>A0ABV5EXU6</accession>
<keyword evidence="5" id="KW-1185">Reference proteome</keyword>
<keyword evidence="3" id="KW-1133">Transmembrane helix</keyword>
<organism evidence="4 5">
    <name type="scientific">Formosa undariae</name>
    <dbReference type="NCBI Taxonomy" id="1325436"/>
    <lineage>
        <taxon>Bacteria</taxon>
        <taxon>Pseudomonadati</taxon>
        <taxon>Bacteroidota</taxon>
        <taxon>Flavobacteriia</taxon>
        <taxon>Flavobacteriales</taxon>
        <taxon>Flavobacteriaceae</taxon>
        <taxon>Formosa</taxon>
    </lineage>
</organism>
<gene>
    <name evidence="4" type="ORF">ACFFVB_02860</name>
</gene>
<feature type="transmembrane region" description="Helical" evidence="3">
    <location>
        <begin position="23"/>
        <end position="44"/>
    </location>
</feature>
<evidence type="ECO:0000256" key="2">
    <source>
        <dbReference type="SAM" id="MobiDB-lite"/>
    </source>
</evidence>
<keyword evidence="3" id="KW-0812">Transmembrane</keyword>
<dbReference type="RefSeq" id="WP_382380966.1">
    <property type="nucleotide sequence ID" value="NZ_JBHMEZ010000001.1"/>
</dbReference>
<feature type="region of interest" description="Disordered" evidence="2">
    <location>
        <begin position="940"/>
        <end position="1001"/>
    </location>
</feature>
<feature type="compositionally biased region" description="Basic and acidic residues" evidence="2">
    <location>
        <begin position="698"/>
        <end position="748"/>
    </location>
</feature>
<feature type="compositionally biased region" description="Low complexity" evidence="2">
    <location>
        <begin position="1087"/>
        <end position="1097"/>
    </location>
</feature>
<feature type="region of interest" description="Disordered" evidence="2">
    <location>
        <begin position="661"/>
        <end position="683"/>
    </location>
</feature>